<evidence type="ECO:0000256" key="6">
    <source>
        <dbReference type="SAM" id="SignalP"/>
    </source>
</evidence>
<evidence type="ECO:0000256" key="5">
    <source>
        <dbReference type="SAM" id="Phobius"/>
    </source>
</evidence>
<dbReference type="Bgee" id="ENSELUG00000002548">
    <property type="expression patterns" value="Expressed in camera-type eye and 15 other cell types or tissues"/>
</dbReference>
<feature type="domain" description="BRO1" evidence="7">
    <location>
        <begin position="84"/>
        <end position="476"/>
    </location>
</feature>
<keyword evidence="5" id="KW-1133">Transmembrane helix</keyword>
<dbReference type="GO" id="GO:0090543">
    <property type="term" value="C:Flemming body"/>
    <property type="evidence" value="ECO:0007669"/>
    <property type="project" value="UniProtKB-SubCell"/>
</dbReference>
<dbReference type="Pfam" id="PF13949">
    <property type="entry name" value="ALIX_LYPXL_bnd"/>
    <property type="match status" value="1"/>
</dbReference>
<reference evidence="8" key="3">
    <citation type="submission" date="2025-08" db="UniProtKB">
        <authorList>
            <consortium name="Ensembl"/>
        </authorList>
    </citation>
    <scope>IDENTIFICATION</scope>
</reference>
<evidence type="ECO:0000313" key="9">
    <source>
        <dbReference type="Proteomes" id="UP000265140"/>
    </source>
</evidence>
<keyword evidence="9" id="KW-1185">Reference proteome</keyword>
<feature type="compositionally biased region" description="Pro residues" evidence="4">
    <location>
        <begin position="819"/>
        <end position="830"/>
    </location>
</feature>
<name>A0A6Q2YJF8_ESOLU</name>
<evidence type="ECO:0000256" key="3">
    <source>
        <dbReference type="SAM" id="Coils"/>
    </source>
</evidence>
<organism evidence="8 9">
    <name type="scientific">Esox lucius</name>
    <name type="common">Northern pike</name>
    <dbReference type="NCBI Taxonomy" id="8010"/>
    <lineage>
        <taxon>Eukaryota</taxon>
        <taxon>Metazoa</taxon>
        <taxon>Chordata</taxon>
        <taxon>Craniata</taxon>
        <taxon>Vertebrata</taxon>
        <taxon>Euteleostomi</taxon>
        <taxon>Actinopterygii</taxon>
        <taxon>Neopterygii</taxon>
        <taxon>Teleostei</taxon>
        <taxon>Protacanthopterygii</taxon>
        <taxon>Esociformes</taxon>
        <taxon>Esocidae</taxon>
        <taxon>Esox</taxon>
    </lineage>
</organism>
<dbReference type="InterPro" id="IPR025304">
    <property type="entry name" value="ALIX_V_dom"/>
</dbReference>
<dbReference type="PANTHER" id="PTHR23030">
    <property type="entry name" value="PCD6 INTERACTING PROTEIN-RELATED"/>
    <property type="match status" value="1"/>
</dbReference>
<reference evidence="8" key="2">
    <citation type="submission" date="2020-02" db="EMBL/GenBank/DDBJ databases">
        <title>Esox lucius (northern pike) genome, fEsoLuc1, primary haplotype.</title>
        <authorList>
            <person name="Myers G."/>
            <person name="Karagic N."/>
            <person name="Meyer A."/>
            <person name="Pippel M."/>
            <person name="Reichard M."/>
            <person name="Winkler S."/>
            <person name="Tracey A."/>
            <person name="Sims Y."/>
            <person name="Howe K."/>
            <person name="Rhie A."/>
            <person name="Formenti G."/>
            <person name="Durbin R."/>
            <person name="Fedrigo O."/>
            <person name="Jarvis E.D."/>
        </authorList>
    </citation>
    <scope>NUCLEOTIDE SEQUENCE [LARGE SCALE GENOMIC DNA]</scope>
</reference>
<feature type="signal peptide" evidence="6">
    <location>
        <begin position="1"/>
        <end position="19"/>
    </location>
</feature>
<feature type="compositionally biased region" description="Low complexity" evidence="4">
    <location>
        <begin position="896"/>
        <end position="911"/>
    </location>
</feature>
<keyword evidence="5" id="KW-0812">Transmembrane</keyword>
<protein>
    <recommendedName>
        <fullName evidence="2">Programmed cell death 6-interacting protein</fullName>
    </recommendedName>
</protein>
<dbReference type="PROSITE" id="PS51180">
    <property type="entry name" value="BRO1"/>
    <property type="match status" value="1"/>
</dbReference>
<dbReference type="Proteomes" id="UP000265140">
    <property type="component" value="Chromosome 10"/>
</dbReference>
<evidence type="ECO:0000256" key="4">
    <source>
        <dbReference type="SAM" id="MobiDB-lite"/>
    </source>
</evidence>
<comment type="subcellular location">
    <subcellularLocation>
        <location evidence="1">Midbody</location>
        <location evidence="1">Midbody ring</location>
    </subcellularLocation>
</comment>
<keyword evidence="5" id="KW-0472">Membrane</keyword>
<keyword evidence="6" id="KW-0732">Signal</keyword>
<evidence type="ECO:0000256" key="1">
    <source>
        <dbReference type="ARBA" id="ARBA00004476"/>
    </source>
</evidence>
<feature type="region of interest" description="Disordered" evidence="4">
    <location>
        <begin position="885"/>
        <end position="917"/>
    </location>
</feature>
<dbReference type="GeneTree" id="ENSGT00940000163083"/>
<accession>A0A6Q2YJF8</accession>
<dbReference type="GO" id="GO:0005768">
    <property type="term" value="C:endosome"/>
    <property type="evidence" value="ECO:0007669"/>
    <property type="project" value="TreeGrafter"/>
</dbReference>
<evidence type="ECO:0000313" key="8">
    <source>
        <dbReference type="Ensembl" id="ENSELUP00000065970.2"/>
    </source>
</evidence>
<feature type="coiled-coil region" evidence="3">
    <location>
        <begin position="632"/>
        <end position="659"/>
    </location>
</feature>
<evidence type="ECO:0000256" key="2">
    <source>
        <dbReference type="ARBA" id="ARBA00074846"/>
    </source>
</evidence>
<dbReference type="GO" id="GO:0000281">
    <property type="term" value="P:mitotic cytokinesis"/>
    <property type="evidence" value="ECO:0007669"/>
    <property type="project" value="TreeGrafter"/>
</dbReference>
<dbReference type="AlphaFoldDB" id="A0A6Q2YJF8"/>
<dbReference type="CDD" id="cd09235">
    <property type="entry name" value="V_Alix"/>
    <property type="match status" value="1"/>
</dbReference>
<dbReference type="Ensembl" id="ENSELUT00000057267.2">
    <property type="protein sequence ID" value="ENSELUP00000065970.2"/>
    <property type="gene ID" value="ENSELUG00000002548.3"/>
</dbReference>
<dbReference type="SMART" id="SM01041">
    <property type="entry name" value="BRO1"/>
    <property type="match status" value="1"/>
</dbReference>
<feature type="region of interest" description="Disordered" evidence="4">
    <location>
        <begin position="818"/>
        <end position="868"/>
    </location>
</feature>
<feature type="chain" id="PRO_5044262646" description="Programmed cell death 6-interacting protein" evidence="6">
    <location>
        <begin position="20"/>
        <end position="917"/>
    </location>
</feature>
<dbReference type="Gene3D" id="1.20.140.50">
    <property type="entry name" value="alix/aip1 like domains"/>
    <property type="match status" value="1"/>
</dbReference>
<reference evidence="8" key="4">
    <citation type="submission" date="2025-09" db="UniProtKB">
        <authorList>
            <consortium name="Ensembl"/>
        </authorList>
    </citation>
    <scope>IDENTIFICATION</scope>
</reference>
<dbReference type="Pfam" id="PF03097">
    <property type="entry name" value="BRO1"/>
    <property type="match status" value="1"/>
</dbReference>
<proteinExistence type="predicted"/>
<dbReference type="PANTHER" id="PTHR23030:SF39">
    <property type="entry name" value="PROGRAMMED CELL DEATH 6-INTERACTING PROTEIN"/>
    <property type="match status" value="1"/>
</dbReference>
<dbReference type="FunFam" id="1.25.40.280:FF:000001">
    <property type="entry name" value="programmed cell death 6-interacting protein-like isoform X1"/>
    <property type="match status" value="1"/>
</dbReference>
<sequence length="917" mass="101457">MAKCLLAISVFLIWTLASSDKICYIYKYSTLSGIRLLRFSLSASTTTSSDVSQQNPGSRESLVFVRLIASFYFIRYFLRAEMATFISVPLKKSSEVDLVKPLSKFVTATYPAGEEQGEYIRSVEELNKLRKSALGRPLDKHESSLEILLRYYDQLCAVEAKFPFSENQLCLTFTWKDAFDKGSLFGGSVKLALASLGYEKTCVLFNAAALASQIALEQNLDSDEGLKAAAKFYQLASGAFGHIKDTVLSALNREPTMDISPETVGTLSLIMLAQAQEVFFLKATSDKMKDGIIAKLANQAADFYSDAFKQCQYKENLPKEVLPVLAAKHCIMQANAELHQSILAKQKKHFGEEIARLQHAAELVKTVASRYDEYVSVKELSDKINRALTAAKKDNDFIYHDRVPEVKDLEHIGKAALVKATAITPPLSAKFTDLFEKMVPMAVQQSMSTYNQRKADTVNRLVGTMREATNLCNGVLASLNLPAALEDLSGDSIPQSIADKARAIVQQGGLQSIEQLIRDLPELLTRNREILDESLKMLDDEESTDSELRSKFNQRWNRTPSGDLYKPLRAEGGNFRSVLDKAVQADQVVRERYNTHCEMIALLCKPEAELSAALPSANPAKTLQGSEVVSVLRSQLSKLEEVKKEREGLEAEIKAVTFDMSTCFLTALAQDGAINEEALSVSQLDQLYGSYTQRVQASLRAQEGLLGNVQASHQEFSSLKQSNSEANDREEVLKKLASAHDSYVEITSNLKEGTKFYNDLTEILLKFQNKCSDIVFARKTERDELLKYVVVMISLTPSLFIFVLNTVVVVSLATDIAKAPPPQRPPPPTFTPQAASAPGNPPSNQPQTGNPPPMAPPSQAQGPPYPTYQGYPGYAYQMPMGYNPYGGYPGAPPTHQSPYPYQQPAQQAPHQPYFPQP</sequence>
<evidence type="ECO:0000259" key="7">
    <source>
        <dbReference type="PROSITE" id="PS51180"/>
    </source>
</evidence>
<dbReference type="InterPro" id="IPR038499">
    <property type="entry name" value="BRO1_sf"/>
</dbReference>
<feature type="transmembrane region" description="Helical" evidence="5">
    <location>
        <begin position="788"/>
        <end position="813"/>
    </location>
</feature>
<reference evidence="9" key="1">
    <citation type="journal article" date="2014" name="PLoS ONE">
        <title>The genome and linkage map of the northern pike (Esox lucius): conserved synteny revealed between the salmonid sister group and the Neoteleostei.</title>
        <authorList>
            <person name="Rondeau E.B."/>
            <person name="Minkley D.R."/>
            <person name="Leong J.S."/>
            <person name="Messmer A.M."/>
            <person name="Jantzen J.R."/>
            <person name="von Schalburg K.R."/>
            <person name="Lemon C."/>
            <person name="Bird N.H."/>
            <person name="Koop B.F."/>
        </authorList>
    </citation>
    <scope>NUCLEOTIDE SEQUENCE</scope>
</reference>
<dbReference type="Gene3D" id="1.25.40.280">
    <property type="entry name" value="alix/aip1 like domains"/>
    <property type="match status" value="1"/>
</dbReference>
<keyword evidence="3" id="KW-0175">Coiled coil</keyword>
<dbReference type="Gene3D" id="1.20.120.560">
    <property type="entry name" value="alix/aip1 in complex with the ypdl late domain"/>
    <property type="match status" value="1"/>
</dbReference>
<feature type="compositionally biased region" description="Low complexity" evidence="4">
    <location>
        <begin position="859"/>
        <end position="868"/>
    </location>
</feature>
<feature type="compositionally biased region" description="Pro residues" evidence="4">
    <location>
        <begin position="839"/>
        <end position="856"/>
    </location>
</feature>
<dbReference type="InterPro" id="IPR004328">
    <property type="entry name" value="BRO1_dom"/>
</dbReference>
<dbReference type="CDD" id="cd09240">
    <property type="entry name" value="BRO1_Alix"/>
    <property type="match status" value="1"/>
</dbReference>